<comment type="caution">
    <text evidence="2">The sequence shown here is derived from an EMBL/GenBank/DDBJ whole genome shotgun (WGS) entry which is preliminary data.</text>
</comment>
<organism evidence="2 3">
    <name type="scientific">Marmota monax</name>
    <name type="common">Woodchuck</name>
    <dbReference type="NCBI Taxonomy" id="9995"/>
    <lineage>
        <taxon>Eukaryota</taxon>
        <taxon>Metazoa</taxon>
        <taxon>Chordata</taxon>
        <taxon>Craniata</taxon>
        <taxon>Vertebrata</taxon>
        <taxon>Euteleostomi</taxon>
        <taxon>Mammalia</taxon>
        <taxon>Eutheria</taxon>
        <taxon>Euarchontoglires</taxon>
        <taxon>Glires</taxon>
        <taxon>Rodentia</taxon>
        <taxon>Sciuromorpha</taxon>
        <taxon>Sciuridae</taxon>
        <taxon>Xerinae</taxon>
        <taxon>Marmotini</taxon>
        <taxon>Marmota</taxon>
    </lineage>
</organism>
<feature type="region of interest" description="Disordered" evidence="1">
    <location>
        <begin position="1"/>
        <end position="32"/>
    </location>
</feature>
<feature type="compositionally biased region" description="Basic residues" evidence="1">
    <location>
        <begin position="81"/>
        <end position="92"/>
    </location>
</feature>
<evidence type="ECO:0000256" key="1">
    <source>
        <dbReference type="SAM" id="MobiDB-lite"/>
    </source>
</evidence>
<proteinExistence type="predicted"/>
<reference evidence="2" key="1">
    <citation type="submission" date="2019-04" db="EMBL/GenBank/DDBJ databases">
        <authorList>
            <person name="Alioto T."/>
            <person name="Alioto T."/>
        </authorList>
    </citation>
    <scope>NUCLEOTIDE SEQUENCE [LARGE SCALE GENOMIC DNA]</scope>
</reference>
<dbReference type="AlphaFoldDB" id="A0A5E4CQ15"/>
<dbReference type="Proteomes" id="UP000335636">
    <property type="component" value="Unassembled WGS sequence"/>
</dbReference>
<keyword evidence="3" id="KW-1185">Reference proteome</keyword>
<feature type="non-terminal residue" evidence="2">
    <location>
        <position position="161"/>
    </location>
</feature>
<feature type="compositionally biased region" description="Pro residues" evidence="1">
    <location>
        <begin position="62"/>
        <end position="72"/>
    </location>
</feature>
<feature type="non-terminal residue" evidence="2">
    <location>
        <position position="1"/>
    </location>
</feature>
<feature type="compositionally biased region" description="Low complexity" evidence="1">
    <location>
        <begin position="1"/>
        <end position="15"/>
    </location>
</feature>
<evidence type="ECO:0000313" key="3">
    <source>
        <dbReference type="Proteomes" id="UP000335636"/>
    </source>
</evidence>
<accession>A0A5E4CQ15</accession>
<feature type="region of interest" description="Disordered" evidence="1">
    <location>
        <begin position="55"/>
        <end position="106"/>
    </location>
</feature>
<dbReference type="EMBL" id="CABDUW010001630">
    <property type="protein sequence ID" value="VTJ83042.1"/>
    <property type="molecule type" value="Genomic_DNA"/>
</dbReference>
<protein>
    <submittedName>
        <fullName evidence="2">Uncharacterized protein</fullName>
    </submittedName>
</protein>
<gene>
    <name evidence="2" type="ORF">MONAX_5E017227</name>
</gene>
<name>A0A5E4CQ15_MARMO</name>
<evidence type="ECO:0000313" key="2">
    <source>
        <dbReference type="EMBL" id="VTJ83042.1"/>
    </source>
</evidence>
<sequence>RDRGAAAEGRGVRYVAGGGRPFRSADRPPPLRAFPAALPCSRPVRLHAAAAGAEEHIADAPAPGPARAPPRRLPLLSLSRSARRRRRRRRRRCLEPERPAAAGAGRERWDWAEARRWRRRQRWPGPPRPLVCSGREAAEETVQQRGESVRNILGSWCLDIG</sequence>